<evidence type="ECO:0000313" key="7">
    <source>
        <dbReference type="EMBL" id="GAX60836.1"/>
    </source>
</evidence>
<dbReference type="EMBL" id="BAOS01000014">
    <property type="protein sequence ID" value="GAX60836.1"/>
    <property type="molecule type" value="Genomic_DNA"/>
</dbReference>
<comment type="caution">
    <text evidence="7">The sequence shown here is derived from an EMBL/GenBank/DDBJ whole genome shotgun (WGS) entry which is preliminary data.</text>
</comment>
<dbReference type="PANTHER" id="PTHR30213:SF0">
    <property type="entry name" value="UPF0761 MEMBRANE PROTEIN YIHY"/>
    <property type="match status" value="1"/>
</dbReference>
<feature type="transmembrane region" description="Helical" evidence="6">
    <location>
        <begin position="58"/>
        <end position="76"/>
    </location>
</feature>
<organism evidence="7 8">
    <name type="scientific">Candidatus Scalindua japonica</name>
    <dbReference type="NCBI Taxonomy" id="1284222"/>
    <lineage>
        <taxon>Bacteria</taxon>
        <taxon>Pseudomonadati</taxon>
        <taxon>Planctomycetota</taxon>
        <taxon>Candidatus Brocadiia</taxon>
        <taxon>Candidatus Brocadiales</taxon>
        <taxon>Candidatus Scalinduaceae</taxon>
        <taxon>Candidatus Scalindua</taxon>
    </lineage>
</organism>
<dbReference type="InterPro" id="IPR017039">
    <property type="entry name" value="Virul_fac_BrkB"/>
</dbReference>
<comment type="subcellular location">
    <subcellularLocation>
        <location evidence="1">Cell membrane</location>
        <topology evidence="1">Multi-pass membrane protein</topology>
    </subcellularLocation>
</comment>
<feature type="transmembrane region" description="Helical" evidence="6">
    <location>
        <begin position="118"/>
        <end position="138"/>
    </location>
</feature>
<feature type="transmembrane region" description="Helical" evidence="6">
    <location>
        <begin position="233"/>
        <end position="255"/>
    </location>
</feature>
<evidence type="ECO:0000256" key="4">
    <source>
        <dbReference type="ARBA" id="ARBA00022989"/>
    </source>
</evidence>
<gene>
    <name evidence="7" type="ORF">SCALIN_C14_0102</name>
</gene>
<feature type="transmembrane region" description="Helical" evidence="6">
    <location>
        <begin position="203"/>
        <end position="226"/>
    </location>
</feature>
<dbReference type="RefSeq" id="WP_096894231.1">
    <property type="nucleotide sequence ID" value="NZ_BAOS01000014.1"/>
</dbReference>
<dbReference type="Pfam" id="PF03631">
    <property type="entry name" value="Virul_fac_BrkB"/>
    <property type="match status" value="1"/>
</dbReference>
<keyword evidence="8" id="KW-1185">Reference proteome</keyword>
<dbReference type="OrthoDB" id="9808671at2"/>
<keyword evidence="2" id="KW-1003">Cell membrane</keyword>
<proteinExistence type="predicted"/>
<feature type="transmembrane region" description="Helical" evidence="6">
    <location>
        <begin position="158"/>
        <end position="183"/>
    </location>
</feature>
<evidence type="ECO:0000256" key="2">
    <source>
        <dbReference type="ARBA" id="ARBA00022475"/>
    </source>
</evidence>
<dbReference type="Proteomes" id="UP000218542">
    <property type="component" value="Unassembled WGS sequence"/>
</dbReference>
<keyword evidence="3 6" id="KW-0812">Transmembrane</keyword>
<evidence type="ECO:0000256" key="3">
    <source>
        <dbReference type="ARBA" id="ARBA00022692"/>
    </source>
</evidence>
<accession>A0A286TY91</accession>
<keyword evidence="5 6" id="KW-0472">Membrane</keyword>
<reference evidence="8" key="1">
    <citation type="journal article" date="2017" name="Environ. Microbiol. Rep.">
        <title>Genetic Diversity of Marine Anaerobic Ammonium-Oxidizing Bacteria as Revealed by Genomic and Proteomic Analyses of 'Candidatus Scalindua japonica'.</title>
        <authorList>
            <person name="Oshiki M."/>
            <person name="Mizuto K."/>
            <person name="Kimura Z."/>
            <person name="Kindaichi T."/>
            <person name="Satoh H."/>
            <person name="Okabe S."/>
        </authorList>
    </citation>
    <scope>NUCLEOTIDE SEQUENCE [LARGE SCALE GENOMIC DNA]</scope>
    <source>
        <strain evidence="8">husup-a2</strain>
    </source>
</reference>
<sequence length="442" mass="49834">MKTMLSEIIDYVTTDIWRIRLQDHPRKKIFLITQLRVVILAFRGFYEDKCTLRASALTFYSLLSIVPVVALIFGIAKGFGSDQALENQLLKKFPGQEEVLVQVMGFARSLLEQTKGGMVAGIGLAVLFWIVIKLLSNIEHSFNDIWGIKKSRSTVRKITDYISIMLICPVLIIVSSGITVFLITQITLITERFAFLGFFSPLIFLSFKLLPYCAICGAFTFIYIFMPNTKVRFLYGVIAGAIAAVAYQVAQWGYIYSQVGVAQYNAIYGSFAALPLFLIWLQISWLIVLFGAEISFALQNIDTYEFEPDCSRVSLSYKRLLALQITHLIIKNFSDEVKPLTASKISHTLEIPIRLVHQILYELVECGIAVETNIEEDQEFAYQPACTITLLTIKHVIDALDKNGTNDIPVAQNRELKILTSTLDTFNDTIEKSSANKLLKDI</sequence>
<evidence type="ECO:0000313" key="8">
    <source>
        <dbReference type="Proteomes" id="UP000218542"/>
    </source>
</evidence>
<dbReference type="NCBIfam" id="TIGR00765">
    <property type="entry name" value="yihY_not_rbn"/>
    <property type="match status" value="1"/>
</dbReference>
<evidence type="ECO:0000256" key="1">
    <source>
        <dbReference type="ARBA" id="ARBA00004651"/>
    </source>
</evidence>
<dbReference type="PANTHER" id="PTHR30213">
    <property type="entry name" value="INNER MEMBRANE PROTEIN YHJD"/>
    <property type="match status" value="1"/>
</dbReference>
<evidence type="ECO:0000256" key="5">
    <source>
        <dbReference type="ARBA" id="ARBA00023136"/>
    </source>
</evidence>
<keyword evidence="4 6" id="KW-1133">Transmembrane helix</keyword>
<dbReference type="AlphaFoldDB" id="A0A286TY91"/>
<name>A0A286TY91_9BACT</name>
<evidence type="ECO:0000256" key="6">
    <source>
        <dbReference type="SAM" id="Phobius"/>
    </source>
</evidence>
<protein>
    <submittedName>
        <fullName evidence="7">Membrane spanning protein ribonuclease BN-like family</fullName>
    </submittedName>
</protein>
<feature type="transmembrane region" description="Helical" evidence="6">
    <location>
        <begin position="267"/>
        <end position="290"/>
    </location>
</feature>
<dbReference type="GO" id="GO:0005886">
    <property type="term" value="C:plasma membrane"/>
    <property type="evidence" value="ECO:0007669"/>
    <property type="project" value="UniProtKB-SubCell"/>
</dbReference>